<evidence type="ECO:0000313" key="1">
    <source>
        <dbReference type="EMBL" id="SPC33261.1"/>
    </source>
</evidence>
<name>A0A2K5ANP2_9ARCH</name>
<dbReference type="KEGG" id="ncv:NCAV_0061"/>
<protein>
    <submittedName>
        <fullName evidence="1">Uncharacterized protein</fullName>
    </submittedName>
</protein>
<dbReference type="AlphaFoldDB" id="A0A2K5ANP2"/>
<keyword evidence="2" id="KW-1185">Reference proteome</keyword>
<dbReference type="EMBL" id="LT981265">
    <property type="protein sequence ID" value="SPC33261.1"/>
    <property type="molecule type" value="Genomic_DNA"/>
</dbReference>
<dbReference type="GeneID" id="41594168"/>
<gene>
    <name evidence="1" type="ORF">NCAV_0061</name>
</gene>
<organism evidence="1 2">
    <name type="scientific">Candidatus Nitrosocaldus cavascurensis</name>
    <dbReference type="NCBI Taxonomy" id="2058097"/>
    <lineage>
        <taxon>Archaea</taxon>
        <taxon>Nitrososphaerota</taxon>
        <taxon>Nitrososphaeria</taxon>
        <taxon>Candidatus Nitrosocaldales</taxon>
        <taxon>Candidatus Nitrosocaldaceae</taxon>
        <taxon>Candidatus Nitrosocaldus</taxon>
    </lineage>
</organism>
<reference evidence="2" key="1">
    <citation type="submission" date="2018-01" db="EMBL/GenBank/DDBJ databases">
        <authorList>
            <person name="Kerou L M."/>
        </authorList>
    </citation>
    <scope>NUCLEOTIDE SEQUENCE [LARGE SCALE GENOMIC DNA]</scope>
    <source>
        <strain evidence="2">SCU2</strain>
    </source>
</reference>
<dbReference type="RefSeq" id="WP_103286434.1">
    <property type="nucleotide sequence ID" value="NZ_LT981265.1"/>
</dbReference>
<dbReference type="Proteomes" id="UP000236248">
    <property type="component" value="Chromosome NCAV"/>
</dbReference>
<sequence length="107" mass="12425">MQRGAYAYMQYHEAVQIGQERARKAQYRLFEYTGFAYLLKTVKRKGSTFEPVGDEELVKMEKVGDEGYIIALCDAEGYVKAQSRPLKYEEAIKVYEKMVADGFRTFK</sequence>
<evidence type="ECO:0000313" key="2">
    <source>
        <dbReference type="Proteomes" id="UP000236248"/>
    </source>
</evidence>
<accession>A0A2K5ANP2</accession>
<proteinExistence type="predicted"/>